<dbReference type="Proteomes" id="UP000244896">
    <property type="component" value="Chromosome"/>
</dbReference>
<protein>
    <submittedName>
        <fullName evidence="1">Uncharacterized protein</fullName>
    </submittedName>
</protein>
<dbReference type="InterPro" id="IPR043737">
    <property type="entry name" value="DUF5682"/>
</dbReference>
<organism evidence="1 2">
    <name type="scientific">Ereboglobus luteus</name>
    <dbReference type="NCBI Taxonomy" id="1796921"/>
    <lineage>
        <taxon>Bacteria</taxon>
        <taxon>Pseudomonadati</taxon>
        <taxon>Verrucomicrobiota</taxon>
        <taxon>Opitutia</taxon>
        <taxon>Opitutales</taxon>
        <taxon>Opitutaceae</taxon>
        <taxon>Ereboglobus</taxon>
    </lineage>
</organism>
<dbReference type="AlphaFoldDB" id="A0A2U8E3F7"/>
<name>A0A2U8E3F7_9BACT</name>
<reference evidence="1 2" key="1">
    <citation type="journal article" date="2018" name="Syst. Appl. Microbiol.">
        <title>Ereboglobus luteus gen. nov. sp. nov. from cockroach guts, and new insights into the oxygen relationship of the genera Opitutus and Didymococcus (Verrucomicrobia: Opitutaceae).</title>
        <authorList>
            <person name="Tegtmeier D."/>
            <person name="Belitz A."/>
            <person name="Radek R."/>
            <person name="Heimerl T."/>
            <person name="Brune A."/>
        </authorList>
    </citation>
    <scope>NUCLEOTIDE SEQUENCE [LARGE SCALE GENOMIC DNA]</scope>
    <source>
        <strain evidence="1 2">Ho45</strain>
    </source>
</reference>
<dbReference type="PANTHER" id="PTHR30634:SF7">
    <property type="entry name" value="VWA DOMAIN-CONTAINING PROTEIN"/>
    <property type="match status" value="1"/>
</dbReference>
<evidence type="ECO:0000313" key="2">
    <source>
        <dbReference type="Proteomes" id="UP000244896"/>
    </source>
</evidence>
<proteinExistence type="predicted"/>
<accession>A0A2U8E3F7</accession>
<dbReference type="PANTHER" id="PTHR30634">
    <property type="entry name" value="OUTER MEMBRANE LOLAB LIPOPROTEIN INSERTION APPARATUS"/>
    <property type="match status" value="1"/>
</dbReference>
<dbReference type="KEGG" id="elut:CKA38_08940"/>
<dbReference type="InterPro" id="IPR050458">
    <property type="entry name" value="LolB"/>
</dbReference>
<sequence>MKADADPRLWSCDGPVVFFPVRHHSPACARFVGELVRRLRPAAVLIEGPSDFNPRLGELLAPHTLPIAIYSYFTDAGQNRRGAFYPFCEFSPEWVALRAAAALEIPAEFIDLPWSETAALDRAANRYADGALGRSSYTAQLCRRLGVDDWDTLWDTLFEIDPALSPDEFLRRCHAFCRNARLADGGASAADLAREAFMLSRIRAALARHPLGPVLVVTGGFHSSALFDGLYSENEYNENTASPPDGVIAPECQPRPPAGGHGIALTPYSYERLDSLTGYEAGLVNPGFYHRVWLDHSPGTHAALLAAAAQSLRARGQTASTADLVAVETTAAALATLRGHAIVWRTDLVDALTGALVKEEIATAARGSGAARHPFLDALHAVFRGDARGRLAPGTPLPPLVADIAAALRAHDIEPPSQERRLELALDKPGDIARSHTLHRLRILEIPGFSRTDGTDFTGRDDLSRLWETWALRWTPDFDAACIERSLYGAALPDAAGARLVENAALAGWHDGFARLRARVIELLRADASFVSVARALGHLYYLYRYNDSVAMAAAATRDEIAALLTESHARAIWLLEAQAPAADEAAIKGLRALLAAVHTAGKTLAWDTAGLVATLRRLCATSSHPPLLRGGAAGALWSLGETGLADILGQIPSAPDELGDFLQGVFALAREESQRHPDLLLAIDRHLLAYDTEMFLAALPALRLAFTYFTPREKDHLARRLLEATGATAAAPLPALAVSPAAAARALAFESRLQQELVRHGLRAPLVK</sequence>
<dbReference type="RefSeq" id="WP_108825162.1">
    <property type="nucleotide sequence ID" value="NZ_CP023004.1"/>
</dbReference>
<dbReference type="EMBL" id="CP023004">
    <property type="protein sequence ID" value="AWI09351.1"/>
    <property type="molecule type" value="Genomic_DNA"/>
</dbReference>
<dbReference type="OrthoDB" id="9768066at2"/>
<keyword evidence="2" id="KW-1185">Reference proteome</keyword>
<evidence type="ECO:0000313" key="1">
    <source>
        <dbReference type="EMBL" id="AWI09351.1"/>
    </source>
</evidence>
<dbReference type="Pfam" id="PF18934">
    <property type="entry name" value="DUF5682"/>
    <property type="match status" value="1"/>
</dbReference>
<gene>
    <name evidence="1" type="ORF">CKA38_08940</name>
</gene>